<evidence type="ECO:0000313" key="1">
    <source>
        <dbReference type="EMBL" id="MQM11651.1"/>
    </source>
</evidence>
<protein>
    <submittedName>
        <fullName evidence="1">Uncharacterized protein</fullName>
    </submittedName>
</protein>
<organism evidence="1 2">
    <name type="scientific">Colocasia esculenta</name>
    <name type="common">Wild taro</name>
    <name type="synonym">Arum esculentum</name>
    <dbReference type="NCBI Taxonomy" id="4460"/>
    <lineage>
        <taxon>Eukaryota</taxon>
        <taxon>Viridiplantae</taxon>
        <taxon>Streptophyta</taxon>
        <taxon>Embryophyta</taxon>
        <taxon>Tracheophyta</taxon>
        <taxon>Spermatophyta</taxon>
        <taxon>Magnoliopsida</taxon>
        <taxon>Liliopsida</taxon>
        <taxon>Araceae</taxon>
        <taxon>Aroideae</taxon>
        <taxon>Colocasieae</taxon>
        <taxon>Colocasia</taxon>
    </lineage>
</organism>
<reference evidence="1" key="1">
    <citation type="submission" date="2017-07" db="EMBL/GenBank/DDBJ databases">
        <title>Taro Niue Genome Assembly and Annotation.</title>
        <authorList>
            <person name="Atibalentja N."/>
            <person name="Keating K."/>
            <person name="Fields C.J."/>
        </authorList>
    </citation>
    <scope>NUCLEOTIDE SEQUENCE</scope>
    <source>
        <strain evidence="1">Niue_2</strain>
        <tissue evidence="1">Leaf</tissue>
    </source>
</reference>
<evidence type="ECO:0000313" key="2">
    <source>
        <dbReference type="Proteomes" id="UP000652761"/>
    </source>
</evidence>
<dbReference type="AlphaFoldDB" id="A0A843X123"/>
<dbReference type="EMBL" id="NMUH01005048">
    <property type="protein sequence ID" value="MQM11651.1"/>
    <property type="molecule type" value="Genomic_DNA"/>
</dbReference>
<name>A0A843X123_COLES</name>
<dbReference type="Proteomes" id="UP000652761">
    <property type="component" value="Unassembled WGS sequence"/>
</dbReference>
<sequence length="78" mass="8900">MRTEDLLRSRQAYPSRWAWCRDALPGCVHAIAMPLSTAFSTEREKCGWTFFLSSGRPGDKSSSLTDAWELHSSIYIIF</sequence>
<keyword evidence="2" id="KW-1185">Reference proteome</keyword>
<proteinExistence type="predicted"/>
<comment type="caution">
    <text evidence="1">The sequence shown here is derived from an EMBL/GenBank/DDBJ whole genome shotgun (WGS) entry which is preliminary data.</text>
</comment>
<gene>
    <name evidence="1" type="ORF">Taro_044560</name>
</gene>
<accession>A0A843X123</accession>